<name>A0A9Q1CC24_HOLLE</name>
<evidence type="ECO:0000313" key="7">
    <source>
        <dbReference type="EMBL" id="KAJ8042157.1"/>
    </source>
</evidence>
<dbReference type="PROSITE" id="PS51194">
    <property type="entry name" value="HELICASE_CTER"/>
    <property type="match status" value="1"/>
</dbReference>
<dbReference type="PROSITE" id="PS51192">
    <property type="entry name" value="HELICASE_ATP_BIND_1"/>
    <property type="match status" value="1"/>
</dbReference>
<dbReference type="PANTHER" id="PTHR18934">
    <property type="entry name" value="ATP-DEPENDENT RNA HELICASE"/>
    <property type="match status" value="1"/>
</dbReference>
<dbReference type="SMART" id="SM00847">
    <property type="entry name" value="HA2"/>
    <property type="match status" value="1"/>
</dbReference>
<keyword evidence="7" id="KW-0347">Helicase</keyword>
<dbReference type="InterPro" id="IPR011709">
    <property type="entry name" value="DEAD-box_helicase_OB_fold"/>
</dbReference>
<keyword evidence="2" id="KW-0547">Nucleotide-binding</keyword>
<dbReference type="CDD" id="cd18791">
    <property type="entry name" value="SF2_C_RHA"/>
    <property type="match status" value="1"/>
</dbReference>
<evidence type="ECO:0000256" key="1">
    <source>
        <dbReference type="ARBA" id="ARBA00012552"/>
    </source>
</evidence>
<evidence type="ECO:0000259" key="6">
    <source>
        <dbReference type="PROSITE" id="PS51194"/>
    </source>
</evidence>
<dbReference type="AlphaFoldDB" id="A0A9Q1CC24"/>
<dbReference type="GO" id="GO:0005524">
    <property type="term" value="F:ATP binding"/>
    <property type="evidence" value="ECO:0007669"/>
    <property type="project" value="UniProtKB-KW"/>
</dbReference>
<dbReference type="InterPro" id="IPR048333">
    <property type="entry name" value="HA2_WH"/>
</dbReference>
<dbReference type="GO" id="GO:0003724">
    <property type="term" value="F:RNA helicase activity"/>
    <property type="evidence" value="ECO:0007669"/>
    <property type="project" value="UniProtKB-EC"/>
</dbReference>
<dbReference type="OrthoDB" id="10253254at2759"/>
<evidence type="ECO:0000256" key="2">
    <source>
        <dbReference type="ARBA" id="ARBA00022741"/>
    </source>
</evidence>
<dbReference type="Proteomes" id="UP001152320">
    <property type="component" value="Chromosome 5"/>
</dbReference>
<dbReference type="EC" id="3.6.4.13" evidence="1"/>
<dbReference type="PANTHER" id="PTHR18934:SF136">
    <property type="entry name" value="ATP-DEPENDENT RNA HELICASE DHX35-RELATED"/>
    <property type="match status" value="1"/>
</dbReference>
<dbReference type="GO" id="GO:0071013">
    <property type="term" value="C:catalytic step 2 spliceosome"/>
    <property type="evidence" value="ECO:0007669"/>
    <property type="project" value="TreeGrafter"/>
</dbReference>
<dbReference type="InterPro" id="IPR001650">
    <property type="entry name" value="Helicase_C-like"/>
</dbReference>
<dbReference type="InterPro" id="IPR014001">
    <property type="entry name" value="Helicase_ATP-bd"/>
</dbReference>
<dbReference type="InterPro" id="IPR027417">
    <property type="entry name" value="P-loop_NTPase"/>
</dbReference>
<keyword evidence="3" id="KW-0378">Hydrolase</keyword>
<feature type="domain" description="Helicase C-terminal" evidence="6">
    <location>
        <begin position="113"/>
        <end position="285"/>
    </location>
</feature>
<sequence>MTDGYLVQELMRDPLLLKYSVIVLDEAHERSLYTDISMGLLKKIQKKRSDLRVVVASATLDAEKFREFFNQNESEDPSLDTSAILSVEGRSYPVDIMYSSSPVPNYLDATVSTVQKIHETLPAGDVLAFLTGQDEVEQALRRLIDYARERSGGGMKLMVLPMYSNLPAADQMKVFERVGKNTRKVVLATNIAETSVTINGICYVVDCGFHKLRAFNASTGIDGVTIIPVSQASATQRAGRAGRVRSGKAFRLYTEEEFNKLLPATVPEMQRTDLGTAILQLKCLGIDNVLRFNFPSAPSSKAMIRGLDLLYALGAIDDFGKLTEPLGIRMADFPLEPKLAKMILVSGQYGCTEEAVTIAAMLQVKKIFLSPPNRKLAADKAKRRFAVKEGDHITLLNVYEAFINNNKSSRWCQEHYLNYKGLMRAITIREQLEKLLKKFKIPLASSEGDVDSILKCIVEGFFSNAARYHPSGCYRTIRDGSDLHVHPTSVLYSTKVQQWVVYHEVLCSGKYYMRDMTVIDPQWLYELAPHYYQYGTEREIAAKRMKMSDADPT</sequence>
<dbReference type="GO" id="GO:0003723">
    <property type="term" value="F:RNA binding"/>
    <property type="evidence" value="ECO:0007669"/>
    <property type="project" value="TreeGrafter"/>
</dbReference>
<dbReference type="Gene3D" id="3.40.50.300">
    <property type="entry name" value="P-loop containing nucleotide triphosphate hydrolases"/>
    <property type="match status" value="2"/>
</dbReference>
<protein>
    <recommendedName>
        <fullName evidence="1">RNA helicase</fullName>
        <ecNumber evidence="1">3.6.4.13</ecNumber>
    </recommendedName>
</protein>
<evidence type="ECO:0000256" key="4">
    <source>
        <dbReference type="ARBA" id="ARBA00022840"/>
    </source>
</evidence>
<dbReference type="InterPro" id="IPR002464">
    <property type="entry name" value="DNA/RNA_helicase_DEAH_CS"/>
</dbReference>
<keyword evidence="8" id="KW-1185">Reference proteome</keyword>
<dbReference type="Pfam" id="PF21010">
    <property type="entry name" value="HA2_C"/>
    <property type="match status" value="1"/>
</dbReference>
<dbReference type="FunFam" id="3.40.50.300:FF:000767">
    <property type="entry name" value="Putative ATP-dependent RNA helicase DHX35"/>
    <property type="match status" value="1"/>
</dbReference>
<keyword evidence="4" id="KW-0067">ATP-binding</keyword>
<feature type="domain" description="Helicase ATP-binding" evidence="5">
    <location>
        <begin position="1"/>
        <end position="78"/>
    </location>
</feature>
<dbReference type="EMBL" id="JAIZAY010000005">
    <property type="protein sequence ID" value="KAJ8042157.1"/>
    <property type="molecule type" value="Genomic_DNA"/>
</dbReference>
<dbReference type="Gene3D" id="1.20.120.1080">
    <property type="match status" value="1"/>
</dbReference>
<evidence type="ECO:0000313" key="8">
    <source>
        <dbReference type="Proteomes" id="UP001152320"/>
    </source>
</evidence>
<dbReference type="Pfam" id="PF04408">
    <property type="entry name" value="WHD_HA2"/>
    <property type="match status" value="1"/>
</dbReference>
<proteinExistence type="predicted"/>
<dbReference type="InterPro" id="IPR007502">
    <property type="entry name" value="Helicase-assoc_dom"/>
</dbReference>
<accession>A0A9Q1CC24</accession>
<dbReference type="SUPFAM" id="SSF52540">
    <property type="entry name" value="P-loop containing nucleoside triphosphate hydrolases"/>
    <property type="match status" value="1"/>
</dbReference>
<dbReference type="GO" id="GO:0016787">
    <property type="term" value="F:hydrolase activity"/>
    <property type="evidence" value="ECO:0007669"/>
    <property type="project" value="UniProtKB-KW"/>
</dbReference>
<dbReference type="Pfam" id="PF00271">
    <property type="entry name" value="Helicase_C"/>
    <property type="match status" value="1"/>
</dbReference>
<reference evidence="7" key="1">
    <citation type="submission" date="2021-10" db="EMBL/GenBank/DDBJ databases">
        <title>Tropical sea cucumber genome reveals ecological adaptation and Cuvierian tubules defense mechanism.</title>
        <authorList>
            <person name="Chen T."/>
        </authorList>
    </citation>
    <scope>NUCLEOTIDE SEQUENCE</scope>
    <source>
        <strain evidence="7">Nanhai2018</strain>
        <tissue evidence="7">Muscle</tissue>
    </source>
</reference>
<dbReference type="Pfam" id="PF07717">
    <property type="entry name" value="OB_NTP_bind"/>
    <property type="match status" value="1"/>
</dbReference>
<gene>
    <name evidence="7" type="ORF">HOLleu_13149</name>
</gene>
<dbReference type="PROSITE" id="PS00690">
    <property type="entry name" value="DEAH_ATP_HELICASE"/>
    <property type="match status" value="1"/>
</dbReference>
<comment type="caution">
    <text evidence="7">The sequence shown here is derived from an EMBL/GenBank/DDBJ whole genome shotgun (WGS) entry which is preliminary data.</text>
</comment>
<organism evidence="7 8">
    <name type="scientific">Holothuria leucospilota</name>
    <name type="common">Black long sea cucumber</name>
    <name type="synonym">Mertensiothuria leucospilota</name>
    <dbReference type="NCBI Taxonomy" id="206669"/>
    <lineage>
        <taxon>Eukaryota</taxon>
        <taxon>Metazoa</taxon>
        <taxon>Echinodermata</taxon>
        <taxon>Eleutherozoa</taxon>
        <taxon>Echinozoa</taxon>
        <taxon>Holothuroidea</taxon>
        <taxon>Aspidochirotacea</taxon>
        <taxon>Aspidochirotida</taxon>
        <taxon>Holothuriidae</taxon>
        <taxon>Holothuria</taxon>
    </lineage>
</organism>
<dbReference type="SMART" id="SM00490">
    <property type="entry name" value="HELICc"/>
    <property type="match status" value="1"/>
</dbReference>
<evidence type="ECO:0000256" key="3">
    <source>
        <dbReference type="ARBA" id="ARBA00022801"/>
    </source>
</evidence>
<evidence type="ECO:0000259" key="5">
    <source>
        <dbReference type="PROSITE" id="PS51192"/>
    </source>
</evidence>